<gene>
    <name evidence="3" type="ORF">OMAG_001424</name>
</gene>
<feature type="transmembrane region" description="Helical" evidence="2">
    <location>
        <begin position="821"/>
        <end position="838"/>
    </location>
</feature>
<feature type="region of interest" description="Disordered" evidence="1">
    <location>
        <begin position="447"/>
        <end position="495"/>
    </location>
</feature>
<feature type="transmembrane region" description="Helical" evidence="2">
    <location>
        <begin position="577"/>
        <end position="594"/>
    </location>
</feature>
<feature type="compositionally biased region" description="Basic and acidic residues" evidence="1">
    <location>
        <begin position="840"/>
        <end position="876"/>
    </location>
</feature>
<name>A0A0F0CRU9_9BACT</name>
<feature type="transmembrane region" description="Helical" evidence="2">
    <location>
        <begin position="643"/>
        <end position="667"/>
    </location>
</feature>
<keyword evidence="2" id="KW-0812">Transmembrane</keyword>
<dbReference type="SUPFAM" id="SSF48371">
    <property type="entry name" value="ARM repeat"/>
    <property type="match status" value="1"/>
</dbReference>
<keyword evidence="2" id="KW-1133">Transmembrane helix</keyword>
<feature type="transmembrane region" description="Helical" evidence="2">
    <location>
        <begin position="387"/>
        <end position="408"/>
    </location>
</feature>
<feature type="transmembrane region" description="Helical" evidence="2">
    <location>
        <begin position="428"/>
        <end position="445"/>
    </location>
</feature>
<dbReference type="Proteomes" id="UP000033428">
    <property type="component" value="Unassembled WGS sequence"/>
</dbReference>
<evidence type="ECO:0000313" key="3">
    <source>
        <dbReference type="EMBL" id="KJJ84709.1"/>
    </source>
</evidence>
<feature type="transmembrane region" description="Helical" evidence="2">
    <location>
        <begin position="144"/>
        <end position="162"/>
    </location>
</feature>
<feature type="transmembrane region" description="Helical" evidence="2">
    <location>
        <begin position="349"/>
        <end position="366"/>
    </location>
</feature>
<feature type="transmembrane region" description="Helical" evidence="2">
    <location>
        <begin position="783"/>
        <end position="801"/>
    </location>
</feature>
<feature type="transmembrane region" description="Helical" evidence="2">
    <location>
        <begin position="895"/>
        <end position="919"/>
    </location>
</feature>
<dbReference type="InterPro" id="IPR016024">
    <property type="entry name" value="ARM-type_fold"/>
</dbReference>
<feature type="compositionally biased region" description="Basic and acidic residues" evidence="1">
    <location>
        <begin position="447"/>
        <end position="483"/>
    </location>
</feature>
<feature type="region of interest" description="Disordered" evidence="1">
    <location>
        <begin position="840"/>
        <end position="888"/>
    </location>
</feature>
<dbReference type="EMBL" id="JYNY01000282">
    <property type="protein sequence ID" value="KJJ84709.1"/>
    <property type="molecule type" value="Genomic_DNA"/>
</dbReference>
<feature type="transmembrane region" description="Helical" evidence="2">
    <location>
        <begin position="939"/>
        <end position="958"/>
    </location>
</feature>
<protein>
    <submittedName>
        <fullName evidence="3">Uncharacterized protein</fullName>
    </submittedName>
</protein>
<evidence type="ECO:0000256" key="1">
    <source>
        <dbReference type="SAM" id="MobiDB-lite"/>
    </source>
</evidence>
<reference evidence="3 4" key="1">
    <citation type="submission" date="2015-02" db="EMBL/GenBank/DDBJ databases">
        <title>Single-cell genomics of uncultivated deep-branching MTB reveals a conserved set of magnetosome genes.</title>
        <authorList>
            <person name="Kolinko S."/>
            <person name="Richter M."/>
            <person name="Glockner F.O."/>
            <person name="Brachmann A."/>
            <person name="Schuler D."/>
        </authorList>
    </citation>
    <scope>NUCLEOTIDE SEQUENCE [LARGE SCALE GENOMIC DNA]</scope>
    <source>
        <strain evidence="3">SKK-01</strain>
    </source>
</reference>
<evidence type="ECO:0000313" key="4">
    <source>
        <dbReference type="Proteomes" id="UP000033428"/>
    </source>
</evidence>
<keyword evidence="4" id="KW-1185">Reference proteome</keyword>
<accession>A0A0F0CRU9</accession>
<dbReference type="InterPro" id="IPR011989">
    <property type="entry name" value="ARM-like"/>
</dbReference>
<feature type="transmembrane region" description="Helical" evidence="2">
    <location>
        <begin position="47"/>
        <end position="68"/>
    </location>
</feature>
<feature type="transmembrane region" description="Helical" evidence="2">
    <location>
        <begin position="89"/>
        <end position="113"/>
    </location>
</feature>
<feature type="transmembrane region" description="Helical" evidence="2">
    <location>
        <begin position="502"/>
        <end position="526"/>
    </location>
</feature>
<sequence length="1403" mass="153748">MAKDKHPFVRSAVAKNPQLIARILELLYEDVLREAAVAMNPNASEGIFKKVVISFSILAIFIGIIFYKKFLKTKKDKKESPKSKSSESGFSRLGVILTTAGVLGIVGIGAIAIKAGLDIVLGLGALGAVVGVGYIAIKYFKKKLGIGAMLLGMFGTIMSPVIPTQINPAVKIVEAQIPLESLAYDKNPEVRLFSAKNPNTPKETLAKLANDKNSDIREAVAMNPNTSKETLAMLAKDKHPFVRSAVAKNPNTPKETLAMLANLKTYQETLAKLAMDENHFVRISVAKNPNTPKETLAMLAKDKHPFVRSAVAKNPQIIARILELLYEDVLREEAVAMNPNASEGIFKKVVISFSILAIFIGIIFYKKFLKTKKDKKESPKSKSSESGFSRLGVMLTTAGITGAIFMLLNGIANVAEFTITDVNTPGNLIARLSGLGFFLMAGYGSRDDDTRNPSRDWNEHRDSQERRDNIRERDNRGGRENDASRNPSDAWSKEKNKKRNGYGWIILLATSIIAGTIFLPGLVNAANTTEGLTNATINYGISKKELFAHNFMGIMELVFLIGFAVRGLTSDGILKKDISIFGGLFTICSVIVGAVCGVPLYLYIGLITLALVGWFNRGGRENDASRNPSDAWSKEKNKKRNGYGWIILLATSIIAGTIFLPGLVNAANTTEGLTNATINYGISKKELFAHNFMGIMELVFLIGFAVRGLTSDGILKKDISIFGGLFTICSVIVGAVCGVPLYLYIGLITLALVGWYNRGGRENDASRNPSDAWSKEKNKKRNGYGWIILLATSIIAGTILFPGLVSAAELAIAGVNTHGNLIGGLSGLGFFLMAGYGSRDDDTRNPSRDWNEHRDSQERRDNIRERDNRGGRENDASRNPSDAWSKEKNKKRNGYGWIILLATSIIAGTIFLPGLVNAANTTEGLTNATINYGISKKELFAHNFMGIMELVFLIGFAVRGLTSDGILKKDISIFGGLFTICSVIVGAVCGVPLYLYIGLITLALVGWFNNRDNERGSISLYGEKESKFNFNIFIGITGEYYTKLQSSDNIEELAKKLRIKEFIPLLAKDYEAMLIELNEKTQDQENTVCALLDESALDKMVDKTTGAIDVAKLEALIKDFTARLTEDMLRLKLGGELTPEKIARLSTEELKGVSGVYARTLPLESLGLLYKSVYDMEINKIHAEVVPNVSSMTEPARGLIQKASRDEKALFISLTAESLADLRFIANSIRDMGLNAEQASKFIQVNIFDSNITVDKLDKALEYSGLGAYLWKANVNLVNQSGSISLSDTIKIMQDTFGANIDVTKIAIGDTNHIELTDEDKDLLNDEKQAPLYVQMEGEGIVSELFRVVIEMSANNCEVPKNLGVVKQIEGILRAFIFKPIGKINYKDIVEKMKNYESIIIAA</sequence>
<proteinExistence type="predicted"/>
<feature type="transmembrane region" description="Helical" evidence="2">
    <location>
        <begin position="970"/>
        <end position="987"/>
    </location>
</feature>
<feature type="transmembrane region" description="Helical" evidence="2">
    <location>
        <begin position="546"/>
        <end position="565"/>
    </location>
</feature>
<comment type="caution">
    <text evidence="3">The sequence shown here is derived from an EMBL/GenBank/DDBJ whole genome shotgun (WGS) entry which is preliminary data.</text>
</comment>
<organism evidence="3 4">
    <name type="scientific">Candidatus Omnitrophus magneticus</name>
    <dbReference type="NCBI Taxonomy" id="1609969"/>
    <lineage>
        <taxon>Bacteria</taxon>
        <taxon>Pseudomonadati</taxon>
        <taxon>Candidatus Omnitrophota</taxon>
        <taxon>Candidatus Omnitrophus</taxon>
    </lineage>
</organism>
<dbReference type="Gene3D" id="1.25.10.10">
    <property type="entry name" value="Leucine-rich Repeat Variant"/>
    <property type="match status" value="1"/>
</dbReference>
<evidence type="ECO:0000256" key="2">
    <source>
        <dbReference type="SAM" id="Phobius"/>
    </source>
</evidence>
<dbReference type="PATRIC" id="fig|1609969.3.peg.1523"/>
<feature type="transmembrane region" description="Helical" evidence="2">
    <location>
        <begin position="718"/>
        <end position="735"/>
    </location>
</feature>
<keyword evidence="2" id="KW-0472">Membrane</keyword>
<feature type="transmembrane region" description="Helical" evidence="2">
    <location>
        <begin position="687"/>
        <end position="706"/>
    </location>
</feature>
<feature type="transmembrane region" description="Helical" evidence="2">
    <location>
        <begin position="119"/>
        <end position="137"/>
    </location>
</feature>